<dbReference type="FunFam" id="3.90.15.10:FF:000002">
    <property type="entry name" value="DNA topoisomerase I"/>
    <property type="match status" value="1"/>
</dbReference>
<dbReference type="InterPro" id="IPR008336">
    <property type="entry name" value="TopoI_DNA-bd_euk"/>
</dbReference>
<dbReference type="PROSITE" id="PS52038">
    <property type="entry name" value="TOPO_IB_2"/>
    <property type="match status" value="1"/>
</dbReference>
<dbReference type="EC" id="5.6.2.1" evidence="7"/>
<dbReference type="GO" id="GO:0006338">
    <property type="term" value="P:chromatin remodeling"/>
    <property type="evidence" value="ECO:0007669"/>
    <property type="project" value="UniProtKB-ARBA"/>
</dbReference>
<dbReference type="InterPro" id="IPR036202">
    <property type="entry name" value="TopoI_DNA-bd_euk_N_sf"/>
</dbReference>
<comment type="similarity">
    <text evidence="2 6 7">Belongs to the type IB topoisomerase family.</text>
</comment>
<evidence type="ECO:0000259" key="10">
    <source>
        <dbReference type="SMART" id="SM00435"/>
    </source>
</evidence>
<dbReference type="GO" id="GO:0005730">
    <property type="term" value="C:nucleolus"/>
    <property type="evidence" value="ECO:0007669"/>
    <property type="project" value="TreeGrafter"/>
</dbReference>
<dbReference type="GO" id="GO:0006265">
    <property type="term" value="P:DNA topological change"/>
    <property type="evidence" value="ECO:0007669"/>
    <property type="project" value="UniProtKB-UniRule"/>
</dbReference>
<evidence type="ECO:0000256" key="6">
    <source>
        <dbReference type="PROSITE-ProRule" id="PRU01382"/>
    </source>
</evidence>
<dbReference type="Pfam" id="PF02919">
    <property type="entry name" value="Topoisom_I_N"/>
    <property type="match status" value="1"/>
</dbReference>
<dbReference type="InterPro" id="IPR014711">
    <property type="entry name" value="TopoI_cat_a-hlx-sub_euk"/>
</dbReference>
<dbReference type="GO" id="GO:0007059">
    <property type="term" value="P:chromosome segregation"/>
    <property type="evidence" value="ECO:0007669"/>
    <property type="project" value="TreeGrafter"/>
</dbReference>
<feature type="coiled-coil region" evidence="8">
    <location>
        <begin position="710"/>
        <end position="744"/>
    </location>
</feature>
<dbReference type="InterPro" id="IPR013499">
    <property type="entry name" value="TopoI_euk"/>
</dbReference>
<feature type="compositionally biased region" description="Low complexity" evidence="9">
    <location>
        <begin position="78"/>
        <end position="89"/>
    </location>
</feature>
<dbReference type="SUPFAM" id="SSF56349">
    <property type="entry name" value="DNA breaking-rejoining enzymes"/>
    <property type="match status" value="1"/>
</dbReference>
<dbReference type="InterPro" id="IPR014727">
    <property type="entry name" value="TopoI_cat_a/b-sub_euk"/>
</dbReference>
<dbReference type="PANTHER" id="PTHR10290">
    <property type="entry name" value="DNA TOPOISOMERASE I"/>
    <property type="match status" value="1"/>
</dbReference>
<dbReference type="SUPFAM" id="SSF56741">
    <property type="entry name" value="Eukaryotic DNA topoisomerase I, N-terminal DNA-binding fragment"/>
    <property type="match status" value="1"/>
</dbReference>
<dbReference type="InterPro" id="IPR018521">
    <property type="entry name" value="TopoIB_AS"/>
</dbReference>
<feature type="active site" description="O-(3'-phospho-DNA)-tyrosine intermediate" evidence="6">
    <location>
        <position position="756"/>
    </location>
</feature>
<dbReference type="GO" id="GO:0003917">
    <property type="term" value="F:DNA topoisomerase type I (single strand cut, ATP-independent) activity"/>
    <property type="evidence" value="ECO:0007669"/>
    <property type="project" value="UniProtKB-UniRule"/>
</dbReference>
<feature type="coiled-coil region" evidence="8">
    <location>
        <begin position="275"/>
        <end position="307"/>
    </location>
</feature>
<dbReference type="InterPro" id="IPR025834">
    <property type="entry name" value="TopoI_C_dom"/>
</dbReference>
<feature type="region of interest" description="Disordered" evidence="9">
    <location>
        <begin position="1"/>
        <end position="158"/>
    </location>
</feature>
<evidence type="ECO:0000256" key="5">
    <source>
        <dbReference type="ARBA" id="ARBA00023235"/>
    </source>
</evidence>
<dbReference type="Gene3D" id="2.170.11.10">
    <property type="entry name" value="DNA Topoisomerase I, domain 2"/>
    <property type="match status" value="1"/>
</dbReference>
<dbReference type="CDD" id="cd00659">
    <property type="entry name" value="Topo_IB_C"/>
    <property type="match status" value="1"/>
</dbReference>
<feature type="region of interest" description="Disordered" evidence="9">
    <location>
        <begin position="317"/>
        <end position="338"/>
    </location>
</feature>
<keyword evidence="3 6" id="KW-0799">Topoisomerase</keyword>
<dbReference type="Gene3D" id="1.10.10.41">
    <property type="entry name" value="Yeast DNA topoisomerase - domain 1"/>
    <property type="match status" value="1"/>
</dbReference>
<sequence length="798" mass="90947">MSSSEGEDNVPLAKRRATNDAVNGNGNVASDDPSKDTTNGVKAEKASDSEDDVPLNGRASRAKAKTPATNGSAKKRTATAAKANGTTTPKAKRAKKEESSETPKPKVKKETSTSSAKSKVKKETPSPAEKKKSKVKSESPGPSNNTGEEEDDEEEERKWWEDMGQEDDTQKWTTLEHNGVLFPPPYEPLPNSVRLIYDRKRVVLKPEAEEVAGFFGAMINTQHAENVVFQQNFFNDFLRVLEESGGAQTEDGKSIELTDFHKCDFTEIFNHYEKLRNQKKALSSIEKKKLKAERDAMEEKYKTCLIDGRREPVGNFRIEPPGLFRGRGKHPKTGKLKARVQPEQVIINIGKDAVVPEPPEGHEWAEVRHDNTVTWLANWKENINGNNKYVLLAASSSMKGKSDFKKFEKARELKKHVKRIRADYRKELDAQKTEHRQRATAMYLIDVLALRAGGEKGEDEADTVGCCSLRYEHVTLKPPNIVVFDFLGKDSIRYYQEVEVDKKVFRNLKIFKKNKTEGDDIFDRLDPSILNRHLQNYMPGLTAKVFRTYNATYTMEQQIDKIPNEGTVGEKVVAFNAANRTVAILCNHQRSVAKGHEASVGKIEDRLKELNWEKTRLKKKILQLDKGEKKKDPQYFEEIDTFTKEEIAEIQAKIIERDQIRAERKFQRENEKLEAEGEKVQGDDVWKERQAKVDEKAAAFKEELKSGNPALKNTDTVEKLKEQVKKLEDRITNTSLQLKDKEDNSTVALSTSKMNYIDPRITVMFSKKFEVPIEKLFTKTLREKFAWAIESADEKWRF</sequence>
<evidence type="ECO:0000256" key="3">
    <source>
        <dbReference type="ARBA" id="ARBA00023029"/>
    </source>
</evidence>
<dbReference type="SMART" id="SM00435">
    <property type="entry name" value="TOPEUc"/>
    <property type="match status" value="1"/>
</dbReference>
<dbReference type="InterPro" id="IPR048045">
    <property type="entry name" value="Topoisomer_I_DNA-bd"/>
</dbReference>
<feature type="compositionally biased region" description="Basic and acidic residues" evidence="9">
    <location>
        <begin position="121"/>
        <end position="130"/>
    </location>
</feature>
<dbReference type="GO" id="GO:0005694">
    <property type="term" value="C:chromosome"/>
    <property type="evidence" value="ECO:0007669"/>
    <property type="project" value="InterPro"/>
</dbReference>
<evidence type="ECO:0000256" key="2">
    <source>
        <dbReference type="ARBA" id="ARBA00006645"/>
    </source>
</evidence>
<dbReference type="PROSITE" id="PS00176">
    <property type="entry name" value="TOPO_IB_1"/>
    <property type="match status" value="1"/>
</dbReference>
<dbReference type="InterPro" id="IPR013500">
    <property type="entry name" value="TopoI_cat_euk"/>
</dbReference>
<dbReference type="VEuPathDB" id="FungiDB:TRICI_005326"/>
<dbReference type="Proteomes" id="UP000761534">
    <property type="component" value="Unassembled WGS sequence"/>
</dbReference>
<dbReference type="PRINTS" id="PR00416">
    <property type="entry name" value="EUTPISMRASEI"/>
</dbReference>
<dbReference type="AlphaFoldDB" id="A0A642UVX3"/>
<dbReference type="InterPro" id="IPR013034">
    <property type="entry name" value="DNA_topo_DNA_db_N_dom1"/>
</dbReference>
<dbReference type="OrthoDB" id="47179at2759"/>
<keyword evidence="4 6" id="KW-0238">DNA-binding</keyword>
<dbReference type="GO" id="GO:0006260">
    <property type="term" value="P:DNA replication"/>
    <property type="evidence" value="ECO:0007669"/>
    <property type="project" value="TreeGrafter"/>
</dbReference>
<evidence type="ECO:0000313" key="12">
    <source>
        <dbReference type="Proteomes" id="UP000761534"/>
    </source>
</evidence>
<comment type="catalytic activity">
    <reaction evidence="1 6 7">
        <text>ATP-independent breakage of single-stranded DNA, followed by passage and rejoining.</text>
        <dbReference type="EC" id="5.6.2.1"/>
    </reaction>
</comment>
<dbReference type="PANTHER" id="PTHR10290:SF3">
    <property type="entry name" value="DNA TOPOISOMERASE 1"/>
    <property type="match status" value="1"/>
</dbReference>
<proteinExistence type="inferred from homology"/>
<evidence type="ECO:0000256" key="1">
    <source>
        <dbReference type="ARBA" id="ARBA00000213"/>
    </source>
</evidence>
<dbReference type="GO" id="GO:0003677">
    <property type="term" value="F:DNA binding"/>
    <property type="evidence" value="ECO:0007669"/>
    <property type="project" value="UniProtKB-UniRule"/>
</dbReference>
<dbReference type="InterPro" id="IPR051062">
    <property type="entry name" value="Topoisomerase_IB"/>
</dbReference>
<gene>
    <name evidence="11" type="ORF">TRICI_005326</name>
</gene>
<evidence type="ECO:0000256" key="8">
    <source>
        <dbReference type="SAM" id="Coils"/>
    </source>
</evidence>
<evidence type="ECO:0000256" key="9">
    <source>
        <dbReference type="SAM" id="MobiDB-lite"/>
    </source>
</evidence>
<dbReference type="InterPro" id="IPR001631">
    <property type="entry name" value="TopoI"/>
</dbReference>
<name>A0A642UVX3_9ASCO</name>
<dbReference type="FunFam" id="2.170.11.10:FF:000001">
    <property type="entry name" value="DNA topoisomerase I"/>
    <property type="match status" value="1"/>
</dbReference>
<dbReference type="FunFam" id="1.10.132.10:FF:000003">
    <property type="entry name" value="DNA topoisomerase I"/>
    <property type="match status" value="1"/>
</dbReference>
<dbReference type="Pfam" id="PF01028">
    <property type="entry name" value="Topoisom_I"/>
    <property type="match status" value="1"/>
</dbReference>
<dbReference type="InterPro" id="IPR013030">
    <property type="entry name" value="DNA_topo_DNA_db_N_dom2"/>
</dbReference>
<dbReference type="Pfam" id="PF14370">
    <property type="entry name" value="Topo_C_assoc"/>
    <property type="match status" value="1"/>
</dbReference>
<keyword evidence="5 6" id="KW-0413">Isomerase</keyword>
<evidence type="ECO:0000256" key="7">
    <source>
        <dbReference type="RuleBase" id="RU365101"/>
    </source>
</evidence>
<feature type="compositionally biased region" description="Basic and acidic residues" evidence="9">
    <location>
        <begin position="95"/>
        <end position="111"/>
    </location>
</feature>
<evidence type="ECO:0000256" key="4">
    <source>
        <dbReference type="ARBA" id="ARBA00023125"/>
    </source>
</evidence>
<dbReference type="EMBL" id="SWFS01000418">
    <property type="protein sequence ID" value="KAA8905330.1"/>
    <property type="molecule type" value="Genomic_DNA"/>
</dbReference>
<accession>A0A642UVX3</accession>
<keyword evidence="8" id="KW-0175">Coiled coil</keyword>
<comment type="caution">
    <text evidence="11">The sequence shown here is derived from an EMBL/GenBank/DDBJ whole genome shotgun (WGS) entry which is preliminary data.</text>
</comment>
<organism evidence="11 12">
    <name type="scientific">Trichomonascus ciferrii</name>
    <dbReference type="NCBI Taxonomy" id="44093"/>
    <lineage>
        <taxon>Eukaryota</taxon>
        <taxon>Fungi</taxon>
        <taxon>Dikarya</taxon>
        <taxon>Ascomycota</taxon>
        <taxon>Saccharomycotina</taxon>
        <taxon>Dipodascomycetes</taxon>
        <taxon>Dipodascales</taxon>
        <taxon>Trichomonascaceae</taxon>
        <taxon>Trichomonascus</taxon>
        <taxon>Trichomonascus ciferrii complex</taxon>
    </lineage>
</organism>
<dbReference type="Gene3D" id="1.10.132.10">
    <property type="match status" value="1"/>
</dbReference>
<reference evidence="11" key="1">
    <citation type="journal article" date="2019" name="G3 (Bethesda)">
        <title>Genome Assemblies of Two Rare Opportunistic Yeast Pathogens: Diutina rugosa (syn. Candida rugosa) and Trichomonascus ciferrii (syn. Candida ciferrii).</title>
        <authorList>
            <person name="Mixao V."/>
            <person name="Saus E."/>
            <person name="Hansen A.P."/>
            <person name="Lass-Florl C."/>
            <person name="Gabaldon T."/>
        </authorList>
    </citation>
    <scope>NUCLEOTIDE SEQUENCE</scope>
    <source>
        <strain evidence="11">CBS 4856</strain>
    </source>
</reference>
<dbReference type="InterPro" id="IPR011010">
    <property type="entry name" value="DNA_brk_join_enz"/>
</dbReference>
<feature type="domain" description="DNA topoisomerase I eukaryotic-type" evidence="10">
    <location>
        <begin position="323"/>
        <end position="770"/>
    </location>
</feature>
<feature type="compositionally biased region" description="Basic residues" evidence="9">
    <location>
        <begin position="326"/>
        <end position="338"/>
    </location>
</feature>
<evidence type="ECO:0000313" key="11">
    <source>
        <dbReference type="EMBL" id="KAA8905330.1"/>
    </source>
</evidence>
<dbReference type="CDD" id="cd03488">
    <property type="entry name" value="Topoisomer_IB_N_htopoI_like"/>
    <property type="match status" value="1"/>
</dbReference>
<dbReference type="Gene3D" id="3.90.15.10">
    <property type="entry name" value="Topoisomerase I, Chain A, domain 3"/>
    <property type="match status" value="1"/>
</dbReference>
<keyword evidence="12" id="KW-1185">Reference proteome</keyword>
<dbReference type="FunFam" id="1.10.10.41:FF:000001">
    <property type="entry name" value="DNA topoisomerase I"/>
    <property type="match status" value="1"/>
</dbReference>
<comment type="function">
    <text evidence="7">Releases the supercoiling and torsional tension of DNA introduced during the DNA replication and transcription by transiently cleaving and rejoining one strand of the DNA duplex. Introduces a single-strand break via transesterification at the specific target site 5'-[CT]CCTTp site in duplex DNA. The scissile phosphodiester is attacked by the catalytic tyrosine of the enzyme, resulting in the formation of a DNA-(3'-phosphotyrosyl)-enzyme intermediate and the expulsion of a 5'-OH DNA strand. The free DNA strand then undergoes passage around the unbroken strand thus removing DNA supercoils. Finally, in the religation step, the DNA 5'-OH attacks the covalent intermediate to expel the active-site tyrosine and restore the DNA phosphodiester backbone.</text>
</comment>
<protein>
    <recommendedName>
        <fullName evidence="7">DNA topoisomerase I</fullName>
        <ecNumber evidence="7">5.6.2.1</ecNumber>
    </recommendedName>
    <alternativeName>
        <fullName evidence="7">DNA topoisomerase 1</fullName>
    </alternativeName>
</protein>